<sequence length="447" mass="50349">MEGEVKDMEASIKEAMKARVGDFREQADSLTLEGVRRALEKDLGLEEFVLDSHKRFIKECLNECFSAHHDENAKNSAHDTGDIIPSKAEQTKRSGGHKPGEDIELEEQKGGQQSQNETEESPSVDAPSEEMIKEAIEKRASYFKANSQTITSLGARRLLEEDLKLDKNSLDEYKSFINKKLEEVLLSPEVVVPRKVVKDRPSKKSSLKKVSVKDNSDDENEDSSQSESTSENEEDDEEHIKLKKKPSQQRKTKDNVGLKKRKRSAESKVLSPARKKSAKPEIQNGTDAEDDNSSEDGSQSSDEATVKKKREMPTQVYGKRVEHLKSIIKSCGMSVAPTVYKRAKQVPESKRETFLLKELEEILRKEGLSTNPSEKEIKAVKRKKEKAKELEGIDTSNIITSSRRRTVEEVFIMEHAVSLQTRDLTSFKARANFVWTISIAANQVADA</sequence>
<accession>A0AAV9AJ72</accession>
<name>A0AAV9AJ72_ACOGR</name>
<dbReference type="PANTHER" id="PTHR15410:SF2">
    <property type="entry name" value="HIRA-INTERACTING PROTEIN 3"/>
    <property type="match status" value="1"/>
</dbReference>
<evidence type="ECO:0000259" key="5">
    <source>
        <dbReference type="PROSITE" id="PS51998"/>
    </source>
</evidence>
<feature type="compositionally biased region" description="Basic and acidic residues" evidence="4">
    <location>
        <begin position="98"/>
        <end position="109"/>
    </location>
</feature>
<dbReference type="InterPro" id="IPR037647">
    <property type="entry name" value="HIRIP3"/>
</dbReference>
<evidence type="ECO:0000256" key="4">
    <source>
        <dbReference type="SAM" id="MobiDB-lite"/>
    </source>
</evidence>
<protein>
    <recommendedName>
        <fullName evidence="5">DEK-C domain-containing protein</fullName>
    </recommendedName>
</protein>
<dbReference type="PANTHER" id="PTHR15410">
    <property type="entry name" value="HIRA-INTERACTING PROTEIN 3"/>
    <property type="match status" value="1"/>
</dbReference>
<feature type="compositionally biased region" description="Acidic residues" evidence="4">
    <location>
        <begin position="216"/>
        <end position="237"/>
    </location>
</feature>
<dbReference type="InterPro" id="IPR019098">
    <property type="entry name" value="Histone_chaperone_domain_CHZ"/>
</dbReference>
<keyword evidence="7" id="KW-1185">Reference proteome</keyword>
<organism evidence="6 7">
    <name type="scientific">Acorus gramineus</name>
    <name type="common">Dwarf sweet flag</name>
    <dbReference type="NCBI Taxonomy" id="55184"/>
    <lineage>
        <taxon>Eukaryota</taxon>
        <taxon>Viridiplantae</taxon>
        <taxon>Streptophyta</taxon>
        <taxon>Embryophyta</taxon>
        <taxon>Tracheophyta</taxon>
        <taxon>Spermatophyta</taxon>
        <taxon>Magnoliopsida</taxon>
        <taxon>Liliopsida</taxon>
        <taxon>Acoraceae</taxon>
        <taxon>Acorus</taxon>
    </lineage>
</organism>
<evidence type="ECO:0000256" key="1">
    <source>
        <dbReference type="ARBA" id="ARBA00004123"/>
    </source>
</evidence>
<evidence type="ECO:0000256" key="2">
    <source>
        <dbReference type="ARBA" id="ARBA00023186"/>
    </source>
</evidence>
<keyword evidence="3" id="KW-0539">Nucleus</keyword>
<proteinExistence type="predicted"/>
<feature type="domain" description="DEK-C" evidence="5">
    <location>
        <begin position="126"/>
        <end position="186"/>
    </location>
</feature>
<dbReference type="SMART" id="SM01082">
    <property type="entry name" value="CHZ"/>
    <property type="match status" value="1"/>
</dbReference>
<comment type="caution">
    <text evidence="6">The sequence shown here is derived from an EMBL/GenBank/DDBJ whole genome shotgun (WGS) entry which is preliminary data.</text>
</comment>
<dbReference type="Proteomes" id="UP001179952">
    <property type="component" value="Unassembled WGS sequence"/>
</dbReference>
<reference evidence="6" key="2">
    <citation type="submission" date="2023-06" db="EMBL/GenBank/DDBJ databases">
        <authorList>
            <person name="Ma L."/>
            <person name="Liu K.-W."/>
            <person name="Li Z."/>
            <person name="Hsiao Y.-Y."/>
            <person name="Qi Y."/>
            <person name="Fu T."/>
            <person name="Tang G."/>
            <person name="Zhang D."/>
            <person name="Sun W.-H."/>
            <person name="Liu D.-K."/>
            <person name="Li Y."/>
            <person name="Chen G.-Z."/>
            <person name="Liu X.-D."/>
            <person name="Liao X.-Y."/>
            <person name="Jiang Y.-T."/>
            <person name="Yu X."/>
            <person name="Hao Y."/>
            <person name="Huang J."/>
            <person name="Zhao X.-W."/>
            <person name="Ke S."/>
            <person name="Chen Y.-Y."/>
            <person name="Wu W.-L."/>
            <person name="Hsu J.-L."/>
            <person name="Lin Y.-F."/>
            <person name="Huang M.-D."/>
            <person name="Li C.-Y."/>
            <person name="Huang L."/>
            <person name="Wang Z.-W."/>
            <person name="Zhao X."/>
            <person name="Zhong W.-Y."/>
            <person name="Peng D.-H."/>
            <person name="Ahmad S."/>
            <person name="Lan S."/>
            <person name="Zhang J.-S."/>
            <person name="Tsai W.-C."/>
            <person name="Van De Peer Y."/>
            <person name="Liu Z.-J."/>
        </authorList>
    </citation>
    <scope>NUCLEOTIDE SEQUENCE</scope>
    <source>
        <strain evidence="6">SCP</strain>
        <tissue evidence="6">Leaves</tissue>
    </source>
</reference>
<dbReference type="Pfam" id="PF09649">
    <property type="entry name" value="CHZ"/>
    <property type="match status" value="1"/>
</dbReference>
<dbReference type="EMBL" id="JAUJYN010000009">
    <property type="protein sequence ID" value="KAK1264244.1"/>
    <property type="molecule type" value="Genomic_DNA"/>
</dbReference>
<feature type="compositionally biased region" description="Basic residues" evidence="4">
    <location>
        <begin position="241"/>
        <end position="250"/>
    </location>
</feature>
<comment type="subcellular location">
    <subcellularLocation>
        <location evidence="1">Nucleus</location>
    </subcellularLocation>
</comment>
<dbReference type="InterPro" id="IPR014876">
    <property type="entry name" value="DEK_C"/>
</dbReference>
<gene>
    <name evidence="6" type="ORF">QJS04_geneDACA018600</name>
</gene>
<evidence type="ECO:0000256" key="3">
    <source>
        <dbReference type="ARBA" id="ARBA00023242"/>
    </source>
</evidence>
<dbReference type="GO" id="GO:0005634">
    <property type="term" value="C:nucleus"/>
    <property type="evidence" value="ECO:0007669"/>
    <property type="project" value="UniProtKB-SubCell"/>
</dbReference>
<keyword evidence="2" id="KW-0143">Chaperone</keyword>
<evidence type="ECO:0000313" key="6">
    <source>
        <dbReference type="EMBL" id="KAK1264244.1"/>
    </source>
</evidence>
<reference evidence="6" key="1">
    <citation type="journal article" date="2023" name="Nat. Commun.">
        <title>Diploid and tetraploid genomes of Acorus and the evolution of monocots.</title>
        <authorList>
            <person name="Ma L."/>
            <person name="Liu K.W."/>
            <person name="Li Z."/>
            <person name="Hsiao Y.Y."/>
            <person name="Qi Y."/>
            <person name="Fu T."/>
            <person name="Tang G.D."/>
            <person name="Zhang D."/>
            <person name="Sun W.H."/>
            <person name="Liu D.K."/>
            <person name="Li Y."/>
            <person name="Chen G.Z."/>
            <person name="Liu X.D."/>
            <person name="Liao X.Y."/>
            <person name="Jiang Y.T."/>
            <person name="Yu X."/>
            <person name="Hao Y."/>
            <person name="Huang J."/>
            <person name="Zhao X.W."/>
            <person name="Ke S."/>
            <person name="Chen Y.Y."/>
            <person name="Wu W.L."/>
            <person name="Hsu J.L."/>
            <person name="Lin Y.F."/>
            <person name="Huang M.D."/>
            <person name="Li C.Y."/>
            <person name="Huang L."/>
            <person name="Wang Z.W."/>
            <person name="Zhao X."/>
            <person name="Zhong W.Y."/>
            <person name="Peng D.H."/>
            <person name="Ahmad S."/>
            <person name="Lan S."/>
            <person name="Zhang J.S."/>
            <person name="Tsai W.C."/>
            <person name="Van de Peer Y."/>
            <person name="Liu Z.J."/>
        </authorList>
    </citation>
    <scope>NUCLEOTIDE SEQUENCE</scope>
    <source>
        <strain evidence="6">SCP</strain>
    </source>
</reference>
<feature type="region of interest" description="Disordered" evidence="4">
    <location>
        <begin position="196"/>
        <end position="317"/>
    </location>
</feature>
<dbReference type="AlphaFoldDB" id="A0AAV9AJ72"/>
<dbReference type="PROSITE" id="PS51998">
    <property type="entry name" value="DEK_C"/>
    <property type="match status" value="1"/>
</dbReference>
<evidence type="ECO:0000313" key="7">
    <source>
        <dbReference type="Proteomes" id="UP001179952"/>
    </source>
</evidence>
<feature type="compositionally biased region" description="Basic and acidic residues" evidence="4">
    <location>
        <begin position="72"/>
        <end position="81"/>
    </location>
</feature>
<feature type="region of interest" description="Disordered" evidence="4">
    <location>
        <begin position="72"/>
        <end position="130"/>
    </location>
</feature>